<feature type="domain" description="ChrB C-terminal" evidence="1">
    <location>
        <begin position="3"/>
        <end position="137"/>
    </location>
</feature>
<evidence type="ECO:0000313" key="3">
    <source>
        <dbReference type="Proteomes" id="UP000255165"/>
    </source>
</evidence>
<protein>
    <submittedName>
        <fullName evidence="2">Chromate resistance protein</fullName>
    </submittedName>
</protein>
<evidence type="ECO:0000313" key="2">
    <source>
        <dbReference type="EMBL" id="RDK05559.1"/>
    </source>
</evidence>
<proteinExistence type="predicted"/>
<dbReference type="AlphaFoldDB" id="A0A370NIY7"/>
<comment type="caution">
    <text evidence="2">The sequence shown here is derived from an EMBL/GenBank/DDBJ whole genome shotgun (WGS) entry which is preliminary data.</text>
</comment>
<organism evidence="2 3">
    <name type="scientific">Cupriavidus lacunae</name>
    <dbReference type="NCBI Taxonomy" id="2666307"/>
    <lineage>
        <taxon>Bacteria</taxon>
        <taxon>Pseudomonadati</taxon>
        <taxon>Pseudomonadota</taxon>
        <taxon>Betaproteobacteria</taxon>
        <taxon>Burkholderiales</taxon>
        <taxon>Burkholderiaceae</taxon>
        <taxon>Cupriavidus</taxon>
    </lineage>
</organism>
<accession>A0A370NIY7</accession>
<evidence type="ECO:0000259" key="1">
    <source>
        <dbReference type="Pfam" id="PF09828"/>
    </source>
</evidence>
<dbReference type="RefSeq" id="WP_115215949.1">
    <property type="nucleotide sequence ID" value="NZ_QKWJ01000091.1"/>
</dbReference>
<gene>
    <name evidence="2" type="ORF">DN412_36200</name>
</gene>
<sequence length="153" mass="17086">MKWITRERPKIDRIACPWLIARFIDERPEFLYVPTGDVWRIAGETGAIPYDIPGVELSHVGELCSFDAFLSKYDLGGDAALQQVAGIVRGADTSRLDLTPQSGGLYAISLGLSQVFSDDHEMLEHGMVIYDALYAWCQSCQAETHRWPPKMPG</sequence>
<name>A0A370NIY7_9BURK</name>
<keyword evidence="3" id="KW-1185">Reference proteome</keyword>
<dbReference type="Pfam" id="PF09828">
    <property type="entry name" value="ChrB_C"/>
    <property type="match status" value="1"/>
</dbReference>
<dbReference type="EMBL" id="QKWJ01000091">
    <property type="protein sequence ID" value="RDK05559.1"/>
    <property type="molecule type" value="Genomic_DNA"/>
</dbReference>
<dbReference type="Proteomes" id="UP000255165">
    <property type="component" value="Unassembled WGS sequence"/>
</dbReference>
<reference evidence="3" key="1">
    <citation type="submission" date="2018-06" db="EMBL/GenBank/DDBJ databases">
        <authorList>
            <person name="Feng T."/>
            <person name="Jeon C.O."/>
        </authorList>
    </citation>
    <scope>NUCLEOTIDE SEQUENCE [LARGE SCALE GENOMIC DNA]</scope>
    <source>
        <strain evidence="3">S23</strain>
    </source>
</reference>
<dbReference type="InterPro" id="IPR018634">
    <property type="entry name" value="ChrB_C"/>
</dbReference>